<dbReference type="NCBIfam" id="TIGR02215">
    <property type="entry name" value="phage_chp_gp8"/>
    <property type="match status" value="1"/>
</dbReference>
<name>A0A4R2PV66_9RHOB</name>
<reference evidence="1 2" key="1">
    <citation type="submission" date="2019-03" db="EMBL/GenBank/DDBJ databases">
        <title>Genomic Encyclopedia of Type Strains, Phase IV (KMG-IV): sequencing the most valuable type-strain genomes for metagenomic binning, comparative biology and taxonomic classification.</title>
        <authorList>
            <person name="Goeker M."/>
        </authorList>
    </citation>
    <scope>NUCLEOTIDE SEQUENCE [LARGE SCALE GENOMIC DNA]</scope>
    <source>
        <strain evidence="1 2">DSM 18063</strain>
    </source>
</reference>
<sequence length="181" mass="19278">MMHAQRLTFGGAGASLAETKLHARIDFSDDDAAISAMLSAATRDLEEFAGIALLTQTIRVRILDGWPLTRVIHLPIGPVQDGASVAVTADGETFAGFDLWPGQRARLILTDDLSTDLAAAELVIEYPAGFGGLENVPDDLRLAVMDQTSALYDARGPGNPKTLALSPHAARIAARYRGVRL</sequence>
<evidence type="ECO:0000313" key="1">
    <source>
        <dbReference type="EMBL" id="TCP39807.1"/>
    </source>
</evidence>
<dbReference type="RefSeq" id="WP_132464214.1">
    <property type="nucleotide sequence ID" value="NZ_SLXP01000010.1"/>
</dbReference>
<dbReference type="InterPro" id="IPR021146">
    <property type="entry name" value="Phage_gp6-like_head-tail"/>
</dbReference>
<dbReference type="Gene3D" id="1.10.3230.30">
    <property type="entry name" value="Phage gp6-like head-tail connector protein"/>
    <property type="match status" value="1"/>
</dbReference>
<dbReference type="Proteomes" id="UP000294835">
    <property type="component" value="Unassembled WGS sequence"/>
</dbReference>
<dbReference type="OrthoDB" id="7728228at2"/>
<dbReference type="AlphaFoldDB" id="A0A4R2PV66"/>
<comment type="caution">
    <text evidence="1">The sequence shown here is derived from an EMBL/GenBank/DDBJ whole genome shotgun (WGS) entry which is preliminary data.</text>
</comment>
<gene>
    <name evidence="1" type="ORF">EV662_110114</name>
</gene>
<accession>A0A4R2PV66</accession>
<organism evidence="1 2">
    <name type="scientific">Rhodovulum marinum</name>
    <dbReference type="NCBI Taxonomy" id="320662"/>
    <lineage>
        <taxon>Bacteria</taxon>
        <taxon>Pseudomonadati</taxon>
        <taxon>Pseudomonadota</taxon>
        <taxon>Alphaproteobacteria</taxon>
        <taxon>Rhodobacterales</taxon>
        <taxon>Paracoccaceae</taxon>
        <taxon>Rhodovulum</taxon>
    </lineage>
</organism>
<keyword evidence="2" id="KW-1185">Reference proteome</keyword>
<evidence type="ECO:0000313" key="2">
    <source>
        <dbReference type="Proteomes" id="UP000294835"/>
    </source>
</evidence>
<protein>
    <submittedName>
        <fullName evidence="1">Putative phiE125 gp8 family phage protein</fullName>
    </submittedName>
</protein>
<dbReference type="Pfam" id="PF05135">
    <property type="entry name" value="Phage_connect_1"/>
    <property type="match status" value="1"/>
</dbReference>
<dbReference type="CDD" id="cd08054">
    <property type="entry name" value="gp6"/>
    <property type="match status" value="1"/>
</dbReference>
<proteinExistence type="predicted"/>
<dbReference type="InterPro" id="IPR011738">
    <property type="entry name" value="Phage_CHP"/>
</dbReference>
<dbReference type="EMBL" id="SLXP01000010">
    <property type="protein sequence ID" value="TCP39807.1"/>
    <property type="molecule type" value="Genomic_DNA"/>
</dbReference>